<dbReference type="HOGENOM" id="CLU_042795_1_0_11"/>
<sequence length="388" mass="41735">MNSVLYPLCAAVAWLALIYKFPALRVRPRDHAVHALAAAFAFLGLSFTISTPVVWAWIDALTGVTNLSTLLSQGFVIAFVAAEQVLLVLWAFPPHRAWPKARRRLTWVGVVLAAMVALFLAADTTEERTTDFVVHYAGQPYYATYLLVYVTAFTAGQLEVSVLCLRYARAVGTPWLRRGLLIAGSGAVLGLFYCAARYADVALTPLGLDPARWEFVARLGAGLGALLNLVGWTLPGWGPALGWIGRLRSYRRLHPLWSALYAASPQIALDPPGSRFTLADSGFRLYRRVIEIRDGRLALHQHMNPAVAEVAARHGAAAGLSGDQLRAAVEAAQLAVALRAKTSGAAPVVTGEVDYPGGEDLAGEIAWLIRVSTAFAASPVVQATLAEL</sequence>
<keyword evidence="1" id="KW-0472">Membrane</keyword>
<keyword evidence="1" id="KW-1133">Transmembrane helix</keyword>
<dbReference type="NCBIfam" id="NF042915">
    <property type="entry name" value="MAB_1171c_fam"/>
    <property type="match status" value="1"/>
</dbReference>
<feature type="transmembrane region" description="Helical" evidence="1">
    <location>
        <begin position="104"/>
        <end position="122"/>
    </location>
</feature>
<feature type="transmembrane region" description="Helical" evidence="1">
    <location>
        <begin position="142"/>
        <end position="168"/>
    </location>
</feature>
<feature type="transmembrane region" description="Helical" evidence="1">
    <location>
        <begin position="35"/>
        <end position="58"/>
    </location>
</feature>
<feature type="transmembrane region" description="Helical" evidence="1">
    <location>
        <begin position="6"/>
        <end position="23"/>
    </location>
</feature>
<reference evidence="3 4" key="1">
    <citation type="journal article" date="2014" name="BMC Genomics">
        <title>Complete genome sequence of producer of the glycopeptide antibiotic Aculeximycin Kutzneria albida DSM 43870T, a representative of minor genus of Pseudonocardiaceae.</title>
        <authorList>
            <person name="Rebets Y."/>
            <person name="Tokovenko B."/>
            <person name="Lushchyk I."/>
            <person name="Ruckert C."/>
            <person name="Zaburannyi N."/>
            <person name="Bechthold A."/>
            <person name="Kalinowski J."/>
            <person name="Luzhetskyy A."/>
        </authorList>
    </citation>
    <scope>NUCLEOTIDE SEQUENCE [LARGE SCALE GENOMIC DNA]</scope>
    <source>
        <strain evidence="3">DSM 43870</strain>
    </source>
</reference>
<dbReference type="RefSeq" id="WP_025354281.1">
    <property type="nucleotide sequence ID" value="NZ_CP007155.1"/>
</dbReference>
<feature type="transmembrane region" description="Helical" evidence="1">
    <location>
        <begin position="180"/>
        <end position="199"/>
    </location>
</feature>
<dbReference type="Proteomes" id="UP000019225">
    <property type="component" value="Chromosome"/>
</dbReference>
<keyword evidence="1" id="KW-0812">Transmembrane</keyword>
<organism evidence="3 4">
    <name type="scientific">Kutzneria albida DSM 43870</name>
    <dbReference type="NCBI Taxonomy" id="1449976"/>
    <lineage>
        <taxon>Bacteria</taxon>
        <taxon>Bacillati</taxon>
        <taxon>Actinomycetota</taxon>
        <taxon>Actinomycetes</taxon>
        <taxon>Pseudonocardiales</taxon>
        <taxon>Pseudonocardiaceae</taxon>
        <taxon>Kutzneria</taxon>
    </lineage>
</organism>
<keyword evidence="4" id="KW-1185">Reference proteome</keyword>
<evidence type="ECO:0000256" key="1">
    <source>
        <dbReference type="SAM" id="Phobius"/>
    </source>
</evidence>
<proteinExistence type="predicted"/>
<accession>W5VZT2</accession>
<dbReference type="EMBL" id="CP007155">
    <property type="protein sequence ID" value="AHH94010.1"/>
    <property type="molecule type" value="Genomic_DNA"/>
</dbReference>
<dbReference type="KEGG" id="kal:KALB_635"/>
<name>W5VZT2_9PSEU</name>
<feature type="domain" description="DUF6545" evidence="2">
    <location>
        <begin position="243"/>
        <end position="376"/>
    </location>
</feature>
<evidence type="ECO:0000259" key="2">
    <source>
        <dbReference type="Pfam" id="PF20182"/>
    </source>
</evidence>
<dbReference type="InterPro" id="IPR050039">
    <property type="entry name" value="MAB_1171c-like"/>
</dbReference>
<evidence type="ECO:0000313" key="3">
    <source>
        <dbReference type="EMBL" id="AHH94010.1"/>
    </source>
</evidence>
<dbReference type="PATRIC" id="fig|1449976.3.peg.644"/>
<dbReference type="AlphaFoldDB" id="W5VZT2"/>
<dbReference type="Pfam" id="PF20182">
    <property type="entry name" value="DUF6545"/>
    <property type="match status" value="1"/>
</dbReference>
<dbReference type="eggNOG" id="ENOG5033IXZ">
    <property type="taxonomic scope" value="Bacteria"/>
</dbReference>
<feature type="transmembrane region" description="Helical" evidence="1">
    <location>
        <begin position="70"/>
        <end position="92"/>
    </location>
</feature>
<feature type="transmembrane region" description="Helical" evidence="1">
    <location>
        <begin position="219"/>
        <end position="244"/>
    </location>
</feature>
<dbReference type="InterPro" id="IPR046675">
    <property type="entry name" value="DUF6545"/>
</dbReference>
<protein>
    <submittedName>
        <fullName evidence="3">Putative membrane protein</fullName>
    </submittedName>
</protein>
<dbReference type="STRING" id="1449976.KALB_635"/>
<evidence type="ECO:0000313" key="4">
    <source>
        <dbReference type="Proteomes" id="UP000019225"/>
    </source>
</evidence>
<gene>
    <name evidence="3" type="ORF">KALB_635</name>
</gene>
<dbReference type="OrthoDB" id="3685619at2"/>